<name>A0A2B7XY62_9EURO</name>
<dbReference type="AlphaFoldDB" id="A0A2B7XY62"/>
<evidence type="ECO:0008006" key="4">
    <source>
        <dbReference type="Google" id="ProtNLM"/>
    </source>
</evidence>
<sequence length="146" mass="15982">MATLATPTGAPRNNSNQRLTWQEKLQAHSRLKRRQTDRSVIGKESRKDTSNLHILQVNQGQFTDISSVLSASGGRTAWSSTVTIQGRNFSARYFYDGQNTNNAKEDAAEVALTALRSQGSPAATSLPGQLYAQNQAQGGNAYPRWN</sequence>
<feature type="region of interest" description="Disordered" evidence="1">
    <location>
        <begin position="26"/>
        <end position="49"/>
    </location>
</feature>
<reference evidence="2 3" key="1">
    <citation type="submission" date="2017-10" db="EMBL/GenBank/DDBJ databases">
        <title>Comparative genomics in systemic dimorphic fungi from Ajellomycetaceae.</title>
        <authorList>
            <person name="Munoz J.F."/>
            <person name="Mcewen J.G."/>
            <person name="Clay O.K."/>
            <person name="Cuomo C.A."/>
        </authorList>
    </citation>
    <scope>NUCLEOTIDE SEQUENCE [LARGE SCALE GENOMIC DNA]</scope>
    <source>
        <strain evidence="2 3">UAMH5409</strain>
    </source>
</reference>
<dbReference type="CDD" id="cd00048">
    <property type="entry name" value="DSRM_SF"/>
    <property type="match status" value="1"/>
</dbReference>
<dbReference type="PANTHER" id="PTHR42030">
    <property type="entry name" value="DRBM DOMAIN-CONTAINING PROTEIN"/>
    <property type="match status" value="1"/>
</dbReference>
<evidence type="ECO:0000313" key="2">
    <source>
        <dbReference type="EMBL" id="PGH13562.1"/>
    </source>
</evidence>
<protein>
    <recommendedName>
        <fullName evidence="4">DRBM domain-containing protein</fullName>
    </recommendedName>
</protein>
<dbReference type="OrthoDB" id="5418749at2759"/>
<feature type="compositionally biased region" description="Basic and acidic residues" evidence="1">
    <location>
        <begin position="34"/>
        <end position="49"/>
    </location>
</feature>
<keyword evidence="3" id="KW-1185">Reference proteome</keyword>
<evidence type="ECO:0000256" key="1">
    <source>
        <dbReference type="SAM" id="MobiDB-lite"/>
    </source>
</evidence>
<dbReference type="EMBL" id="PDNB01000044">
    <property type="protein sequence ID" value="PGH13562.1"/>
    <property type="molecule type" value="Genomic_DNA"/>
</dbReference>
<evidence type="ECO:0000313" key="3">
    <source>
        <dbReference type="Proteomes" id="UP000223968"/>
    </source>
</evidence>
<dbReference type="PANTHER" id="PTHR42030:SF1">
    <property type="entry name" value="DRBM DOMAIN-CONTAINING PROTEIN"/>
    <property type="match status" value="1"/>
</dbReference>
<accession>A0A2B7XY62</accession>
<dbReference type="SUPFAM" id="SSF54768">
    <property type="entry name" value="dsRNA-binding domain-like"/>
    <property type="match status" value="1"/>
</dbReference>
<dbReference type="Proteomes" id="UP000223968">
    <property type="component" value="Unassembled WGS sequence"/>
</dbReference>
<gene>
    <name evidence="2" type="ORF">AJ79_03555</name>
</gene>
<proteinExistence type="predicted"/>
<comment type="caution">
    <text evidence="2">The sequence shown here is derived from an EMBL/GenBank/DDBJ whole genome shotgun (WGS) entry which is preliminary data.</text>
</comment>
<organism evidence="2 3">
    <name type="scientific">Helicocarpus griseus UAMH5409</name>
    <dbReference type="NCBI Taxonomy" id="1447875"/>
    <lineage>
        <taxon>Eukaryota</taxon>
        <taxon>Fungi</taxon>
        <taxon>Dikarya</taxon>
        <taxon>Ascomycota</taxon>
        <taxon>Pezizomycotina</taxon>
        <taxon>Eurotiomycetes</taxon>
        <taxon>Eurotiomycetidae</taxon>
        <taxon>Onygenales</taxon>
        <taxon>Ajellomycetaceae</taxon>
        <taxon>Helicocarpus</taxon>
    </lineage>
</organism>